<evidence type="ECO:0000256" key="9">
    <source>
        <dbReference type="ARBA" id="ARBA00023180"/>
    </source>
</evidence>
<dbReference type="PANTHER" id="PTHR13448:SF0">
    <property type="entry name" value="TRANSMEMBRANE PROTEIN 214"/>
    <property type="match status" value="1"/>
</dbReference>
<dbReference type="Pfam" id="PF10151">
    <property type="entry name" value="TMEM214"/>
    <property type="match status" value="1"/>
</dbReference>
<evidence type="ECO:0000313" key="12">
    <source>
        <dbReference type="EMBL" id="KAJ6707429.1"/>
    </source>
</evidence>
<evidence type="ECO:0000256" key="6">
    <source>
        <dbReference type="ARBA" id="ARBA00022824"/>
    </source>
</evidence>
<evidence type="ECO:0000256" key="10">
    <source>
        <dbReference type="ARBA" id="ARBA00024938"/>
    </source>
</evidence>
<comment type="subcellular location">
    <subcellularLocation>
        <location evidence="1">Endoplasmic reticulum membrane</location>
        <topology evidence="1">Multi-pass membrane protein</topology>
    </subcellularLocation>
</comment>
<evidence type="ECO:0000256" key="4">
    <source>
        <dbReference type="ARBA" id="ARBA00022692"/>
    </source>
</evidence>
<evidence type="ECO:0000313" key="13">
    <source>
        <dbReference type="Proteomes" id="UP001151529"/>
    </source>
</evidence>
<reference evidence="12" key="1">
    <citation type="submission" date="2022-11" db="EMBL/GenBank/DDBJ databases">
        <authorList>
            <person name="Hyden B.L."/>
            <person name="Feng K."/>
            <person name="Yates T."/>
            <person name="Jawdy S."/>
            <person name="Smart L.B."/>
            <person name="Muchero W."/>
        </authorList>
    </citation>
    <scope>NUCLEOTIDE SEQUENCE</scope>
    <source>
        <tissue evidence="12">Shoot tip</tissue>
    </source>
</reference>
<feature type="compositionally biased region" description="Low complexity" evidence="11">
    <location>
        <begin position="54"/>
        <end position="63"/>
    </location>
</feature>
<evidence type="ECO:0000256" key="11">
    <source>
        <dbReference type="SAM" id="MobiDB-lite"/>
    </source>
</evidence>
<sequence length="644" mass="70866">MDENSALIAQLLMEDEIEMRSRNGSGSGSVSRKDQNEGGWKTVNSKRNRKQQLSKASNSSESSSSDHQRSNGVSGEKVDVFRSIEQHSEDRRRRIEEEWRRREEESGERDGSKRHSDEDDGESDDGGHGGDSGGAGEEVKKVKKPKVKKPKVTVAEAAAKVDAGDLAAFLVDITASYETQQDILLMRFADYYGRAFSSVSSAQFPWLKIFKESSVAKLIDIPLAHVSQDVYKTSVDWLGQRSIEALGSFVLWSLDSIFADLASHQGVAKGSKKVAQQSPSKSQVELLDIFGLSELIIVLENTPSDLKAGIDKTPSVNFYQSLAVAIFVVLAMALRRKPDVLINLLPVISENPKYQGQDKLPVIVWMIAQASQGDLVVGLYTWIRVLFPMLSGKSSSNPQSRDLILQLVERILSSPKARTILLSGAVKKGERLVPPSALELLMRLTFPVPSARVKATERFEAVYPTLKEVALAGSSGSKAMKQVTHQILNFAVKATGEGSSELSREASDIFIWCLTQNPDSYKQWDMFYLDNLEASVTVLRKLSGEWKDHLVKHSSPDPVRETLKSFRQKNEKALAEERNAGDYASLKEADKYCKAILGTLSQGHGCIRSLFIVAAALAVGAVVISQKELLDLQKLSASLNLPPS</sequence>
<evidence type="ECO:0000256" key="8">
    <source>
        <dbReference type="ARBA" id="ARBA00023136"/>
    </source>
</evidence>
<evidence type="ECO:0000256" key="1">
    <source>
        <dbReference type="ARBA" id="ARBA00004477"/>
    </source>
</evidence>
<proteinExistence type="inferred from homology"/>
<protein>
    <submittedName>
        <fullName evidence="12">TRANSMEMBRANE PROTEIN 214-LIKE</fullName>
    </submittedName>
</protein>
<dbReference type="OrthoDB" id="10022292at2759"/>
<dbReference type="InterPro" id="IPR019308">
    <property type="entry name" value="TMEM214"/>
</dbReference>
<evidence type="ECO:0000256" key="2">
    <source>
        <dbReference type="ARBA" id="ARBA00007984"/>
    </source>
</evidence>
<keyword evidence="6" id="KW-0256">Endoplasmic reticulum</keyword>
<keyword evidence="13" id="KW-1185">Reference proteome</keyword>
<dbReference type="PANTHER" id="PTHR13448">
    <property type="entry name" value="TRANSMEMBRANE PROTEIN 214"/>
    <property type="match status" value="1"/>
</dbReference>
<evidence type="ECO:0000256" key="7">
    <source>
        <dbReference type="ARBA" id="ARBA00022989"/>
    </source>
</evidence>
<keyword evidence="5" id="KW-0053">Apoptosis</keyword>
<comment type="function">
    <text evidence="10">Critical mediator, in cooperation with CASP4, of endoplasmic reticulum-stress induced apoptosis. Required or the activation of CASP4 following endoplasmic reticulum stress.</text>
</comment>
<keyword evidence="9" id="KW-0325">Glycoprotein</keyword>
<name>A0A9Q0QK04_SALVM</name>
<feature type="compositionally biased region" description="Basic and acidic residues" evidence="11">
    <location>
        <begin position="76"/>
        <end position="117"/>
    </location>
</feature>
<gene>
    <name evidence="12" type="ORF">OIU85_027755</name>
</gene>
<comment type="caution">
    <text evidence="12">The sequence shown here is derived from an EMBL/GenBank/DDBJ whole genome shotgun (WGS) entry which is preliminary data.</text>
</comment>
<keyword evidence="4 12" id="KW-0812">Transmembrane</keyword>
<dbReference type="GO" id="GO:0005789">
    <property type="term" value="C:endoplasmic reticulum membrane"/>
    <property type="evidence" value="ECO:0007669"/>
    <property type="project" value="UniProtKB-SubCell"/>
</dbReference>
<accession>A0A9Q0QK04</accession>
<feature type="region of interest" description="Disordered" evidence="11">
    <location>
        <begin position="18"/>
        <end position="148"/>
    </location>
</feature>
<keyword evidence="8" id="KW-0472">Membrane</keyword>
<comment type="subunit">
    <text evidence="3">Constitutively interacts with CASP4; required for the localization of procaspase 4 to the ER.</text>
</comment>
<evidence type="ECO:0000256" key="3">
    <source>
        <dbReference type="ARBA" id="ARBA00011720"/>
    </source>
</evidence>
<dbReference type="Proteomes" id="UP001151529">
    <property type="component" value="Chromosome 4"/>
</dbReference>
<organism evidence="12 13">
    <name type="scientific">Salix viminalis</name>
    <name type="common">Common osier</name>
    <name type="synonym">Basket willow</name>
    <dbReference type="NCBI Taxonomy" id="40686"/>
    <lineage>
        <taxon>Eukaryota</taxon>
        <taxon>Viridiplantae</taxon>
        <taxon>Streptophyta</taxon>
        <taxon>Embryophyta</taxon>
        <taxon>Tracheophyta</taxon>
        <taxon>Spermatophyta</taxon>
        <taxon>Magnoliopsida</taxon>
        <taxon>eudicotyledons</taxon>
        <taxon>Gunneridae</taxon>
        <taxon>Pentapetalae</taxon>
        <taxon>rosids</taxon>
        <taxon>fabids</taxon>
        <taxon>Malpighiales</taxon>
        <taxon>Salicaceae</taxon>
        <taxon>Saliceae</taxon>
        <taxon>Salix</taxon>
    </lineage>
</organism>
<dbReference type="EMBL" id="JAPFFL010000008">
    <property type="protein sequence ID" value="KAJ6707429.1"/>
    <property type="molecule type" value="Genomic_DNA"/>
</dbReference>
<dbReference type="AlphaFoldDB" id="A0A9Q0QK04"/>
<comment type="similarity">
    <text evidence="2">Belongs to the TMEM214 family.</text>
</comment>
<dbReference type="GO" id="GO:0005794">
    <property type="term" value="C:Golgi apparatus"/>
    <property type="evidence" value="ECO:0007669"/>
    <property type="project" value="TreeGrafter"/>
</dbReference>
<keyword evidence="7" id="KW-1133">Transmembrane helix</keyword>
<reference evidence="12" key="2">
    <citation type="journal article" date="2023" name="Int. J. Mol. Sci.">
        <title>De Novo Assembly and Annotation of 11 Diverse Shrub Willow (Salix) Genomes Reveals Novel Gene Organization in Sex-Linked Regions.</title>
        <authorList>
            <person name="Hyden B."/>
            <person name="Feng K."/>
            <person name="Yates T.B."/>
            <person name="Jawdy S."/>
            <person name="Cereghino C."/>
            <person name="Smart L.B."/>
            <person name="Muchero W."/>
        </authorList>
    </citation>
    <scope>NUCLEOTIDE SEQUENCE [LARGE SCALE GENOMIC DNA]</scope>
    <source>
        <tissue evidence="12">Shoot tip</tissue>
    </source>
</reference>
<evidence type="ECO:0000256" key="5">
    <source>
        <dbReference type="ARBA" id="ARBA00022703"/>
    </source>
</evidence>